<name>S2N6F8_LACPA</name>
<gene>
    <name evidence="1" type="ORF">Lpp225_2872</name>
</gene>
<comment type="caution">
    <text evidence="1">The sequence shown here is derived from an EMBL/GenBank/DDBJ whole genome shotgun (WGS) entry which is preliminary data.</text>
</comment>
<evidence type="ECO:0000313" key="2">
    <source>
        <dbReference type="Proteomes" id="UP000014270"/>
    </source>
</evidence>
<sequence length="40" mass="4457">MSQFIASGRPLANLATVEKLQKSKILKFVTTSLVQVQRQP</sequence>
<organism evidence="1 2">
    <name type="scientific">Lacticaseibacillus paracasei subsp. paracasei Lpp225</name>
    <dbReference type="NCBI Taxonomy" id="1256225"/>
    <lineage>
        <taxon>Bacteria</taxon>
        <taxon>Bacillati</taxon>
        <taxon>Bacillota</taxon>
        <taxon>Bacilli</taxon>
        <taxon>Lactobacillales</taxon>
        <taxon>Lactobacillaceae</taxon>
        <taxon>Lacticaseibacillus</taxon>
    </lineage>
</organism>
<reference evidence="1 2" key="1">
    <citation type="journal article" date="2013" name="PLoS ONE">
        <title>Lactobacillus paracasei comparative genomics: towards species pan-genome definition and exploitation of diversity.</title>
        <authorList>
            <person name="Smokvina T."/>
            <person name="Wels M."/>
            <person name="Polka J."/>
            <person name="Chervaux C."/>
            <person name="Brisse S."/>
            <person name="Boekhorst J."/>
            <person name="van Hylckama Vlieg J.E."/>
            <person name="Siezen R.J."/>
        </authorList>
    </citation>
    <scope>NUCLEOTIDE SEQUENCE [LARGE SCALE GENOMIC DNA]</scope>
    <source>
        <strain evidence="1 2">Lpp225</strain>
    </source>
</reference>
<dbReference type="AlphaFoldDB" id="S2N6F8"/>
<dbReference type="PATRIC" id="fig|1256225.3.peg.2970"/>
<dbReference type="Proteomes" id="UP000014270">
    <property type="component" value="Unassembled WGS sequence"/>
</dbReference>
<protein>
    <submittedName>
        <fullName evidence="1">Uncharacterized protein</fullName>
    </submittedName>
</protein>
<evidence type="ECO:0000313" key="1">
    <source>
        <dbReference type="EMBL" id="EPC35550.1"/>
    </source>
</evidence>
<accession>S2N6F8</accession>
<dbReference type="EMBL" id="ANMM01000034">
    <property type="protein sequence ID" value="EPC35550.1"/>
    <property type="molecule type" value="Genomic_DNA"/>
</dbReference>
<proteinExistence type="predicted"/>